<dbReference type="OrthoDB" id="9155550at2"/>
<accession>A0A6L6QKQ0</accession>
<dbReference type="AlphaFoldDB" id="A0A6L6QKQ0"/>
<dbReference type="Proteomes" id="UP000472320">
    <property type="component" value="Unassembled WGS sequence"/>
</dbReference>
<evidence type="ECO:0000313" key="2">
    <source>
        <dbReference type="EMBL" id="MTW12173.1"/>
    </source>
</evidence>
<keyword evidence="1" id="KW-0732">Signal</keyword>
<dbReference type="EMBL" id="WNKX01000012">
    <property type="protein sequence ID" value="MTW12173.1"/>
    <property type="molecule type" value="Genomic_DNA"/>
</dbReference>
<evidence type="ECO:0000256" key="1">
    <source>
        <dbReference type="SAM" id="SignalP"/>
    </source>
</evidence>
<keyword evidence="3" id="KW-1185">Reference proteome</keyword>
<organism evidence="2 3">
    <name type="scientific">Massilia eburnea</name>
    <dbReference type="NCBI Taxonomy" id="1776165"/>
    <lineage>
        <taxon>Bacteria</taxon>
        <taxon>Pseudomonadati</taxon>
        <taxon>Pseudomonadota</taxon>
        <taxon>Betaproteobacteria</taxon>
        <taxon>Burkholderiales</taxon>
        <taxon>Oxalobacteraceae</taxon>
        <taxon>Telluria group</taxon>
        <taxon>Massilia</taxon>
    </lineage>
</organism>
<proteinExistence type="predicted"/>
<reference evidence="2 3" key="1">
    <citation type="submission" date="2019-11" db="EMBL/GenBank/DDBJ databases">
        <title>Type strains purchased from KCTC, JCM and DSMZ.</title>
        <authorList>
            <person name="Lu H."/>
        </authorList>
    </citation>
    <scope>NUCLEOTIDE SEQUENCE [LARGE SCALE GENOMIC DNA]</scope>
    <source>
        <strain evidence="2 3">JCM 31587</strain>
    </source>
</reference>
<dbReference type="RefSeq" id="WP_155455119.1">
    <property type="nucleotide sequence ID" value="NZ_WNKX01000012.1"/>
</dbReference>
<protein>
    <recommendedName>
        <fullName evidence="4">DUF2846 domain-containing protein</fullName>
    </recommendedName>
</protein>
<dbReference type="PROSITE" id="PS51257">
    <property type="entry name" value="PROKAR_LIPOPROTEIN"/>
    <property type="match status" value="1"/>
</dbReference>
<name>A0A6L6QKQ0_9BURK</name>
<feature type="signal peptide" evidence="1">
    <location>
        <begin position="1"/>
        <end position="22"/>
    </location>
</feature>
<gene>
    <name evidence="2" type="ORF">GM658_16330</name>
</gene>
<evidence type="ECO:0000313" key="3">
    <source>
        <dbReference type="Proteomes" id="UP000472320"/>
    </source>
</evidence>
<feature type="chain" id="PRO_5026970146" description="DUF2846 domain-containing protein" evidence="1">
    <location>
        <begin position="23"/>
        <end position="198"/>
    </location>
</feature>
<sequence length="198" mass="21351">MNKKVCCALVAVAFAVAGCAGSAYDVAKKHEALRNYDGADAGVVIASAGSFKGSGFTSSSVTFRRRGTEDLLSFSYSPKQDWYPGKDVPDFETSMTSGVVFVKRLPPGEYEFQSTDGYKLHGGNGYHCWKPVPSVATFTVSPGEVIYLGRYVTTSSTKTCVTLYISNEQETDMSVAKARSPIPVNEVHSYAPAAEQRL</sequence>
<evidence type="ECO:0008006" key="4">
    <source>
        <dbReference type="Google" id="ProtNLM"/>
    </source>
</evidence>
<comment type="caution">
    <text evidence="2">The sequence shown here is derived from an EMBL/GenBank/DDBJ whole genome shotgun (WGS) entry which is preliminary data.</text>
</comment>